<dbReference type="InterPro" id="IPR014748">
    <property type="entry name" value="Enoyl-CoA_hydra_C"/>
</dbReference>
<dbReference type="EMBL" id="BAAFST010000013">
    <property type="protein sequence ID" value="GAB1298080.1"/>
    <property type="molecule type" value="Genomic_DNA"/>
</dbReference>
<dbReference type="GO" id="GO:0016853">
    <property type="term" value="F:isomerase activity"/>
    <property type="evidence" value="ECO:0007669"/>
    <property type="project" value="UniProtKB-KW"/>
</dbReference>
<evidence type="ECO:0000313" key="6">
    <source>
        <dbReference type="EMBL" id="GAB1298080.1"/>
    </source>
</evidence>
<evidence type="ECO:0000313" key="7">
    <source>
        <dbReference type="Proteomes" id="UP001623349"/>
    </source>
</evidence>
<dbReference type="SUPFAM" id="SSF47027">
    <property type="entry name" value="Acyl-CoA binding protein"/>
    <property type="match status" value="1"/>
</dbReference>
<evidence type="ECO:0000256" key="3">
    <source>
        <dbReference type="ARBA" id="ARBA00023235"/>
    </source>
</evidence>
<dbReference type="PANTHER" id="PTHR43684:SF1">
    <property type="entry name" value="ENOYL-COA DELTA ISOMERASE 2"/>
    <property type="match status" value="1"/>
</dbReference>
<accession>A0ABQ0FFR6</accession>
<evidence type="ECO:0000256" key="4">
    <source>
        <dbReference type="SAM" id="MobiDB-lite"/>
    </source>
</evidence>
<keyword evidence="3 6" id="KW-0413">Isomerase</keyword>
<evidence type="ECO:0000256" key="1">
    <source>
        <dbReference type="ARBA" id="ARBA00004275"/>
    </source>
</evidence>
<keyword evidence="2" id="KW-0576">Peroxisome</keyword>
<evidence type="ECO:0000256" key="2">
    <source>
        <dbReference type="ARBA" id="ARBA00023140"/>
    </source>
</evidence>
<gene>
    <name evidence="6" type="ORF">APTSU1_001331600</name>
</gene>
<dbReference type="InterPro" id="IPR000582">
    <property type="entry name" value="Acyl-CoA-binding_protein"/>
</dbReference>
<dbReference type="Gene3D" id="1.10.12.10">
    <property type="entry name" value="Lyase 2-enoyl-coa Hydratase, Chain A, domain 2"/>
    <property type="match status" value="1"/>
</dbReference>
<comment type="subcellular location">
    <subcellularLocation>
        <location evidence="1">Peroxisome</location>
    </subcellularLocation>
</comment>
<dbReference type="SUPFAM" id="SSF52096">
    <property type="entry name" value="ClpP/crotonase"/>
    <property type="match status" value="1"/>
</dbReference>
<feature type="domain" description="ACB" evidence="5">
    <location>
        <begin position="1"/>
        <end position="47"/>
    </location>
</feature>
<dbReference type="Gene3D" id="3.90.226.10">
    <property type="entry name" value="2-enoyl-CoA Hydratase, Chain A, domain 1"/>
    <property type="match status" value="1"/>
</dbReference>
<dbReference type="Gene3D" id="1.20.80.10">
    <property type="match status" value="1"/>
</dbReference>
<sequence>MATEGPCNMPKPGVFDFGNKAKQDARKETARQNHVARLSSLSSSKASSQGKHGADEKAQESKNILVSSEDGITKITFNRPAKKNAISLQMYFDIMLALKNASTDNSVITVFTVLLRRISVMCHHPWSRRTGDYYSSGNDLKNSINDAGEIQDIAISAKRLREFVDCFIDFPKPLVAVVNGPAVGIAVTLLGLFDAVYASDRCNVSYSIHPSRSDLGSLLFLYVSKDNGLRQEAAEMLLFGKKLTAREAWAQGLVTEVFPESTFETEVWTRLKTYAKLPPNAMRVSKELIRKHEKQKLHTVNAEECAAIRERLPIEEYTNALRNFLSRKAKL</sequence>
<evidence type="ECO:0000259" key="5">
    <source>
        <dbReference type="PROSITE" id="PS51228"/>
    </source>
</evidence>
<dbReference type="PROSITE" id="PS51228">
    <property type="entry name" value="ACB_2"/>
    <property type="match status" value="1"/>
</dbReference>
<proteinExistence type="predicted"/>
<dbReference type="InterPro" id="IPR001753">
    <property type="entry name" value="Enoyl-CoA_hydra/iso"/>
</dbReference>
<dbReference type="CDD" id="cd06558">
    <property type="entry name" value="crotonase-like"/>
    <property type="match status" value="1"/>
</dbReference>
<comment type="caution">
    <text evidence="6">The sequence shown here is derived from an EMBL/GenBank/DDBJ whole genome shotgun (WGS) entry which is preliminary data.</text>
</comment>
<dbReference type="InterPro" id="IPR035984">
    <property type="entry name" value="Acyl-CoA-binding_sf"/>
</dbReference>
<dbReference type="PANTHER" id="PTHR43684">
    <property type="match status" value="1"/>
</dbReference>
<dbReference type="Proteomes" id="UP001623349">
    <property type="component" value="Unassembled WGS sequence"/>
</dbReference>
<dbReference type="InterPro" id="IPR051053">
    <property type="entry name" value="ECH/Chromodomain_protein"/>
</dbReference>
<dbReference type="Pfam" id="PF00378">
    <property type="entry name" value="ECH_1"/>
    <property type="match status" value="1"/>
</dbReference>
<feature type="region of interest" description="Disordered" evidence="4">
    <location>
        <begin position="1"/>
        <end position="62"/>
    </location>
</feature>
<dbReference type="InterPro" id="IPR029045">
    <property type="entry name" value="ClpP/crotonase-like_dom_sf"/>
</dbReference>
<feature type="compositionally biased region" description="Low complexity" evidence="4">
    <location>
        <begin position="38"/>
        <end position="48"/>
    </location>
</feature>
<protein>
    <submittedName>
        <fullName evidence="6">Enoyl-CoA delta isomerase 3, peroxisomal</fullName>
    </submittedName>
</protein>
<feature type="compositionally biased region" description="Basic and acidic residues" evidence="4">
    <location>
        <begin position="19"/>
        <end position="31"/>
    </location>
</feature>
<name>A0ABQ0FFR6_APOSI</name>
<dbReference type="InterPro" id="IPR014352">
    <property type="entry name" value="FERM/acyl-CoA-bd_prot_sf"/>
</dbReference>
<reference evidence="6 7" key="1">
    <citation type="submission" date="2024-08" db="EMBL/GenBank/DDBJ databases">
        <title>The draft genome of Apodemus speciosus.</title>
        <authorList>
            <person name="Nabeshima K."/>
            <person name="Suzuki S."/>
            <person name="Onuma M."/>
        </authorList>
    </citation>
    <scope>NUCLEOTIDE SEQUENCE [LARGE SCALE GENOMIC DNA]</scope>
    <source>
        <strain evidence="6">IB14-021</strain>
    </source>
</reference>
<organism evidence="6 7">
    <name type="scientific">Apodemus speciosus</name>
    <name type="common">Large Japanese field mouse</name>
    <dbReference type="NCBI Taxonomy" id="105296"/>
    <lineage>
        <taxon>Eukaryota</taxon>
        <taxon>Metazoa</taxon>
        <taxon>Chordata</taxon>
        <taxon>Craniata</taxon>
        <taxon>Vertebrata</taxon>
        <taxon>Euteleostomi</taxon>
        <taxon>Mammalia</taxon>
        <taxon>Eutheria</taxon>
        <taxon>Euarchontoglires</taxon>
        <taxon>Glires</taxon>
        <taxon>Rodentia</taxon>
        <taxon>Myomorpha</taxon>
        <taxon>Muroidea</taxon>
        <taxon>Muridae</taxon>
        <taxon>Murinae</taxon>
        <taxon>Apodemus</taxon>
    </lineage>
</organism>
<keyword evidence="7" id="KW-1185">Reference proteome</keyword>